<gene>
    <name evidence="9" type="ORF">BLNAU_1829</name>
</gene>
<evidence type="ECO:0000313" key="10">
    <source>
        <dbReference type="Proteomes" id="UP001281761"/>
    </source>
</evidence>
<evidence type="ECO:0000256" key="6">
    <source>
        <dbReference type="RuleBase" id="RU003557"/>
    </source>
</evidence>
<dbReference type="PROSITE" id="PS00098">
    <property type="entry name" value="THIOLASE_1"/>
    <property type="match status" value="1"/>
</dbReference>
<comment type="similarity">
    <text evidence="1 6">Belongs to the thiolase-like superfamily. Thiolase family.</text>
</comment>
<dbReference type="Proteomes" id="UP001281761">
    <property type="component" value="Unassembled WGS sequence"/>
</dbReference>
<dbReference type="InterPro" id="IPR020615">
    <property type="entry name" value="Thiolase_acyl_enz_int_AS"/>
</dbReference>
<protein>
    <submittedName>
        <fullName evidence="9">Acetyl-CoA acetyltransferase, cytosolic 1</fullName>
        <ecNumber evidence="9">2.3.1.9</ecNumber>
    </submittedName>
</protein>
<evidence type="ECO:0000256" key="1">
    <source>
        <dbReference type="ARBA" id="ARBA00010982"/>
    </source>
</evidence>
<organism evidence="9 10">
    <name type="scientific">Blattamonas nauphoetae</name>
    <dbReference type="NCBI Taxonomy" id="2049346"/>
    <lineage>
        <taxon>Eukaryota</taxon>
        <taxon>Metamonada</taxon>
        <taxon>Preaxostyla</taxon>
        <taxon>Oxymonadida</taxon>
        <taxon>Blattamonas</taxon>
    </lineage>
</organism>
<evidence type="ECO:0000313" key="9">
    <source>
        <dbReference type="EMBL" id="KAK2963295.1"/>
    </source>
</evidence>
<evidence type="ECO:0000256" key="4">
    <source>
        <dbReference type="ARBA" id="ARBA00022958"/>
    </source>
</evidence>
<proteinExistence type="inferred from homology"/>
<evidence type="ECO:0000256" key="5">
    <source>
        <dbReference type="ARBA" id="ARBA00023315"/>
    </source>
</evidence>
<keyword evidence="2 6" id="KW-0808">Transferase</keyword>
<evidence type="ECO:0000256" key="3">
    <source>
        <dbReference type="ARBA" id="ARBA00022723"/>
    </source>
</evidence>
<dbReference type="NCBIfam" id="TIGR01930">
    <property type="entry name" value="AcCoA-C-Actrans"/>
    <property type="match status" value="1"/>
</dbReference>
<reference evidence="9 10" key="1">
    <citation type="journal article" date="2022" name="bioRxiv">
        <title>Genomics of Preaxostyla Flagellates Illuminates Evolutionary Transitions and the Path Towards Mitochondrial Loss.</title>
        <authorList>
            <person name="Novak L.V.F."/>
            <person name="Treitli S.C."/>
            <person name="Pyrih J."/>
            <person name="Halakuc P."/>
            <person name="Pipaliya S.V."/>
            <person name="Vacek V."/>
            <person name="Brzon O."/>
            <person name="Soukal P."/>
            <person name="Eme L."/>
            <person name="Dacks J.B."/>
            <person name="Karnkowska A."/>
            <person name="Elias M."/>
            <person name="Hampl V."/>
        </authorList>
    </citation>
    <scope>NUCLEOTIDE SEQUENCE [LARGE SCALE GENOMIC DNA]</scope>
    <source>
        <strain evidence="9">NAU3</strain>
        <tissue evidence="9">Gut</tissue>
    </source>
</reference>
<dbReference type="PIRSF" id="PIRSF000429">
    <property type="entry name" value="Ac-CoA_Ac_transf"/>
    <property type="match status" value="1"/>
</dbReference>
<dbReference type="PROSITE" id="PS00737">
    <property type="entry name" value="THIOLASE_2"/>
    <property type="match status" value="1"/>
</dbReference>
<keyword evidence="5 6" id="KW-0012">Acyltransferase</keyword>
<sequence>MSSRLREVCIIGYARTPMGTLLGSLSPLTATDLGAIAIKEAVKRSKVTPSRIQSVFLGNVLQAGVGMGPARTAALKAGLNETTVCTTVNKVCASGMKAIHLAAMEIQMGLHDFAVAGGMESMTNAPFLDRSARQGHKFGSKVLEDCIQVDGLSDSILGMQMGMISEEYSKKLEITREQQDDFALQSYRRAVEAWDTGKFAREVVPVEIPQPKGQKRIVDRDERLLQFNEEKMKHLKPVVPDGTITAANGSSINDGAAAVVLASLEMCEKENIPILAIIESYADAERAPKDFGLTPVDAVTLALKRANLAKSEIDLFEINEAFSVVALANAKMLEFNFEKLNIFGGAVALGHPIGASGCRVVCTLLNALETTNKHIGCATICNGGGGASAIVIRRP</sequence>
<evidence type="ECO:0000259" key="8">
    <source>
        <dbReference type="Pfam" id="PF02803"/>
    </source>
</evidence>
<dbReference type="SUPFAM" id="SSF53901">
    <property type="entry name" value="Thiolase-like"/>
    <property type="match status" value="2"/>
</dbReference>
<dbReference type="PANTHER" id="PTHR18919:SF156">
    <property type="entry name" value="ACETYL-COA ACETYLTRANSFERASE, MITOCHONDRIAL"/>
    <property type="match status" value="1"/>
</dbReference>
<dbReference type="EC" id="2.3.1.9" evidence="9"/>
<dbReference type="Pfam" id="PF00108">
    <property type="entry name" value="Thiolase_N"/>
    <property type="match status" value="1"/>
</dbReference>
<dbReference type="InterPro" id="IPR002155">
    <property type="entry name" value="Thiolase"/>
</dbReference>
<dbReference type="GO" id="GO:0003985">
    <property type="term" value="F:acetyl-CoA C-acetyltransferase activity"/>
    <property type="evidence" value="ECO:0007669"/>
    <property type="project" value="UniProtKB-EC"/>
</dbReference>
<dbReference type="InterPro" id="IPR020616">
    <property type="entry name" value="Thiolase_N"/>
</dbReference>
<dbReference type="CDD" id="cd00751">
    <property type="entry name" value="thiolase"/>
    <property type="match status" value="1"/>
</dbReference>
<keyword evidence="4" id="KW-0630">Potassium</keyword>
<dbReference type="InterPro" id="IPR016039">
    <property type="entry name" value="Thiolase-like"/>
</dbReference>
<dbReference type="InterPro" id="IPR020613">
    <property type="entry name" value="Thiolase_CS"/>
</dbReference>
<dbReference type="EMBL" id="JARBJD010000007">
    <property type="protein sequence ID" value="KAK2963295.1"/>
    <property type="molecule type" value="Genomic_DNA"/>
</dbReference>
<keyword evidence="3" id="KW-0479">Metal-binding</keyword>
<comment type="caution">
    <text evidence="9">The sequence shown here is derived from an EMBL/GenBank/DDBJ whole genome shotgun (WGS) entry which is preliminary data.</text>
</comment>
<dbReference type="Gene3D" id="3.40.47.10">
    <property type="match status" value="1"/>
</dbReference>
<evidence type="ECO:0000259" key="7">
    <source>
        <dbReference type="Pfam" id="PF00108"/>
    </source>
</evidence>
<accession>A0ABQ9YHR8</accession>
<feature type="domain" description="Thiolase C-terminal" evidence="8">
    <location>
        <begin position="273"/>
        <end position="393"/>
    </location>
</feature>
<keyword evidence="10" id="KW-1185">Reference proteome</keyword>
<dbReference type="PANTHER" id="PTHR18919">
    <property type="entry name" value="ACETYL-COA C-ACYLTRANSFERASE"/>
    <property type="match status" value="1"/>
</dbReference>
<feature type="domain" description="Thiolase N-terminal" evidence="7">
    <location>
        <begin position="8"/>
        <end position="263"/>
    </location>
</feature>
<dbReference type="InterPro" id="IPR020617">
    <property type="entry name" value="Thiolase_C"/>
</dbReference>
<dbReference type="Pfam" id="PF02803">
    <property type="entry name" value="Thiolase_C"/>
    <property type="match status" value="1"/>
</dbReference>
<evidence type="ECO:0000256" key="2">
    <source>
        <dbReference type="ARBA" id="ARBA00022679"/>
    </source>
</evidence>
<name>A0ABQ9YHR8_9EUKA</name>